<dbReference type="Proteomes" id="UP000031668">
    <property type="component" value="Unassembled WGS sequence"/>
</dbReference>
<reference evidence="1 2" key="1">
    <citation type="journal article" date="2014" name="Genome Biol. Evol.">
        <title>The genome of the myxosporean Thelohanellus kitauei shows adaptations to nutrient acquisition within its fish host.</title>
        <authorList>
            <person name="Yang Y."/>
            <person name="Xiong J."/>
            <person name="Zhou Z."/>
            <person name="Huo F."/>
            <person name="Miao W."/>
            <person name="Ran C."/>
            <person name="Liu Y."/>
            <person name="Zhang J."/>
            <person name="Feng J."/>
            <person name="Wang M."/>
            <person name="Wang M."/>
            <person name="Wang L."/>
            <person name="Yao B."/>
        </authorList>
    </citation>
    <scope>NUCLEOTIDE SEQUENCE [LARGE SCALE GENOMIC DNA]</scope>
    <source>
        <strain evidence="1">Wuqing</strain>
    </source>
</reference>
<keyword evidence="2" id="KW-1185">Reference proteome</keyword>
<dbReference type="AlphaFoldDB" id="A0A0C2N5X4"/>
<accession>A0A0C2N5X4</accession>
<dbReference type="EMBL" id="JWZT01002465">
    <property type="protein sequence ID" value="KII69332.1"/>
    <property type="molecule type" value="Genomic_DNA"/>
</dbReference>
<proteinExistence type="predicted"/>
<evidence type="ECO:0000313" key="1">
    <source>
        <dbReference type="EMBL" id="KII69332.1"/>
    </source>
</evidence>
<comment type="caution">
    <text evidence="1">The sequence shown here is derived from an EMBL/GenBank/DDBJ whole genome shotgun (WGS) entry which is preliminary data.</text>
</comment>
<evidence type="ECO:0000313" key="2">
    <source>
        <dbReference type="Proteomes" id="UP000031668"/>
    </source>
</evidence>
<gene>
    <name evidence="1" type="ORF">RF11_10686</name>
</gene>
<protein>
    <submittedName>
        <fullName evidence="1">Uncharacterized protein</fullName>
    </submittedName>
</protein>
<sequence length="235" mass="26530">MSLREITARCPGDTYFLVFSGRSSLNPATRVPSPSFDHHLDEDQRIGYFTNLLQQLSRNCQTILKHLPLTQYNHSEPFRIKFVSKWTATINEVNMVGELNVVNSIVGEEVVVDMVHGTKDELPSVLNDDLSPDIGHQKSFFTDVKDSMLKQRLDVVLPLVIEIINEEVSFPSERMSLWYRSSSGIKDGGECLASESCTCVECFRDLSRGCRDGLKECNTIEYTHPGLCDALPLRE</sequence>
<organism evidence="1 2">
    <name type="scientific">Thelohanellus kitauei</name>
    <name type="common">Myxosporean</name>
    <dbReference type="NCBI Taxonomy" id="669202"/>
    <lineage>
        <taxon>Eukaryota</taxon>
        <taxon>Metazoa</taxon>
        <taxon>Cnidaria</taxon>
        <taxon>Myxozoa</taxon>
        <taxon>Myxosporea</taxon>
        <taxon>Bivalvulida</taxon>
        <taxon>Platysporina</taxon>
        <taxon>Myxobolidae</taxon>
        <taxon>Thelohanellus</taxon>
    </lineage>
</organism>
<name>A0A0C2N5X4_THEKT</name>